<keyword evidence="2" id="KW-0808">Transferase</keyword>
<feature type="region of interest" description="Disordered" evidence="3">
    <location>
        <begin position="374"/>
        <end position="442"/>
    </location>
</feature>
<dbReference type="InterPro" id="IPR028098">
    <property type="entry name" value="Glyco_trans_4-like_N"/>
</dbReference>
<name>U2S970_9ACTN</name>
<dbReference type="EMBL" id="ACVN02000035">
    <property type="protein sequence ID" value="ERK62188.1"/>
    <property type="molecule type" value="Genomic_DNA"/>
</dbReference>
<reference evidence="6" key="1">
    <citation type="submission" date="2013-08" db="EMBL/GenBank/DDBJ databases">
        <authorList>
            <person name="Durkin A.S."/>
            <person name="Haft D.R."/>
            <person name="McCorrison J."/>
            <person name="Torralba M."/>
            <person name="Gillis M."/>
            <person name="Haft D.H."/>
            <person name="Methe B."/>
            <person name="Sutton G."/>
            <person name="Nelson K.E."/>
        </authorList>
    </citation>
    <scope>NUCLEOTIDE SEQUENCE [LARGE SCALE GENOMIC DNA]</scope>
    <source>
        <strain evidence="6">F0233</strain>
    </source>
</reference>
<comment type="caution">
    <text evidence="6">The sequence shown here is derived from an EMBL/GenBank/DDBJ whole genome shotgun (WGS) entry which is preliminary data.</text>
</comment>
<evidence type="ECO:0000313" key="6">
    <source>
        <dbReference type="EMBL" id="ERK62188.1"/>
    </source>
</evidence>
<dbReference type="PANTHER" id="PTHR12526:SF510">
    <property type="entry name" value="D-INOSITOL 3-PHOSPHATE GLYCOSYLTRANSFERASE"/>
    <property type="match status" value="1"/>
</dbReference>
<organism evidence="6 7">
    <name type="scientific">Propionibacterium acidifaciens F0233</name>
    <dbReference type="NCBI Taxonomy" id="553198"/>
    <lineage>
        <taxon>Bacteria</taxon>
        <taxon>Bacillati</taxon>
        <taxon>Actinomycetota</taxon>
        <taxon>Actinomycetes</taxon>
        <taxon>Propionibacteriales</taxon>
        <taxon>Propionibacteriaceae</taxon>
        <taxon>Propionibacterium</taxon>
    </lineage>
</organism>
<evidence type="ECO:0000259" key="4">
    <source>
        <dbReference type="Pfam" id="PF00534"/>
    </source>
</evidence>
<dbReference type="Gene3D" id="3.40.50.2000">
    <property type="entry name" value="Glycogen Phosphorylase B"/>
    <property type="match status" value="2"/>
</dbReference>
<keyword evidence="1" id="KW-0328">Glycosyltransferase</keyword>
<dbReference type="Pfam" id="PF00534">
    <property type="entry name" value="Glycos_transf_1"/>
    <property type="match status" value="1"/>
</dbReference>
<accession>U2S970</accession>
<feature type="region of interest" description="Disordered" evidence="3">
    <location>
        <begin position="142"/>
        <end position="167"/>
    </location>
</feature>
<feature type="domain" description="Glycosyl transferase family 1" evidence="4">
    <location>
        <begin position="229"/>
        <end position="381"/>
    </location>
</feature>
<keyword evidence="7" id="KW-1185">Reference proteome</keyword>
<dbReference type="GO" id="GO:0016757">
    <property type="term" value="F:glycosyltransferase activity"/>
    <property type="evidence" value="ECO:0007669"/>
    <property type="project" value="UniProtKB-KW"/>
</dbReference>
<dbReference type="AlphaFoldDB" id="U2S970"/>
<evidence type="ECO:0000256" key="3">
    <source>
        <dbReference type="SAM" id="MobiDB-lite"/>
    </source>
</evidence>
<evidence type="ECO:0000259" key="5">
    <source>
        <dbReference type="Pfam" id="PF13439"/>
    </source>
</evidence>
<dbReference type="SUPFAM" id="SSF53756">
    <property type="entry name" value="UDP-Glycosyltransferase/glycogen phosphorylase"/>
    <property type="match status" value="1"/>
</dbReference>
<dbReference type="PANTHER" id="PTHR12526">
    <property type="entry name" value="GLYCOSYLTRANSFERASE"/>
    <property type="match status" value="1"/>
</dbReference>
<dbReference type="RefSeq" id="WP_021796404.1">
    <property type="nucleotide sequence ID" value="NZ_ACVN02000035.1"/>
</dbReference>
<dbReference type="InterPro" id="IPR001296">
    <property type="entry name" value="Glyco_trans_1"/>
</dbReference>
<dbReference type="Proteomes" id="UP000017052">
    <property type="component" value="Unassembled WGS sequence"/>
</dbReference>
<protein>
    <submittedName>
        <fullName evidence="6">Glycosyltransferase, group 1 family protein</fullName>
    </submittedName>
</protein>
<evidence type="ECO:0000256" key="1">
    <source>
        <dbReference type="ARBA" id="ARBA00022676"/>
    </source>
</evidence>
<dbReference type="Pfam" id="PF13439">
    <property type="entry name" value="Glyco_transf_4"/>
    <property type="match status" value="1"/>
</dbReference>
<gene>
    <name evidence="6" type="ORF">HMPREF0682_2863</name>
</gene>
<evidence type="ECO:0000313" key="7">
    <source>
        <dbReference type="Proteomes" id="UP000017052"/>
    </source>
</evidence>
<feature type="domain" description="Glycosyltransferase subfamily 4-like N-terminal" evidence="5">
    <location>
        <begin position="33"/>
        <end position="209"/>
    </location>
</feature>
<evidence type="ECO:0000256" key="2">
    <source>
        <dbReference type="ARBA" id="ARBA00022679"/>
    </source>
</evidence>
<proteinExistence type="predicted"/>
<sequence length="442" mass="46959">MTTEVDSMVELARIAFVSLHTSPVASPGTADAGGMNVVELNSAMALARAGHEVDLITRRDDPDAPDRAEIAPGVRLINLDAGPARVVAKSRAEALIEPFREAMGRLDHDYGLVHSHHWFSGVAALPLARRWGVPHVQSFHSVSAPPGTHSLSDGEPPESPGRPGGEALVAAGSDLIVSVSEAERRTIIERYGPLSTPIVPVHPGVDADRFHPLQPGERHWAWGATGGCYYLFASRLQPLKGPDLAIRMMAEIPEYDRPHLIVAGEASQDFTDYEARLHRLVHELGLDEHVVFLGSQNRDELACMLRGACALINPSYSETFSLVCLEAEASGAPVIAGRVGGIPEAVRDGVTGILLEGRDPAEWAAAAQSVRNDEALRERMVRPPATSRASAAGTAPRRDCSPPTAARPADRSSPGGAPGGRGRPRRPSGRRGAAPCPSTTPP</sequence>